<organism evidence="11 12">
    <name type="scientific">Mycolicibacterium insubricum</name>
    <dbReference type="NCBI Taxonomy" id="444597"/>
    <lineage>
        <taxon>Bacteria</taxon>
        <taxon>Bacillati</taxon>
        <taxon>Actinomycetota</taxon>
        <taxon>Actinomycetes</taxon>
        <taxon>Mycobacteriales</taxon>
        <taxon>Mycobacteriaceae</taxon>
        <taxon>Mycolicibacterium</taxon>
    </lineage>
</organism>
<dbReference type="FunFam" id="3.30.200.20:FF:000035">
    <property type="entry name" value="Serine/threonine protein kinase Stk1"/>
    <property type="match status" value="1"/>
</dbReference>
<dbReference type="EMBL" id="MVHS01000006">
    <property type="protein sequence ID" value="ORA72766.1"/>
    <property type="molecule type" value="Genomic_DNA"/>
</dbReference>
<feature type="transmembrane region" description="Helical" evidence="10">
    <location>
        <begin position="342"/>
        <end position="365"/>
    </location>
</feature>
<dbReference type="AlphaFoldDB" id="A0A1X0DK25"/>
<reference evidence="11 12" key="1">
    <citation type="submission" date="2016-12" db="EMBL/GenBank/DDBJ databases">
        <title>The new phylogeny of genus Mycobacterium.</title>
        <authorList>
            <person name="Tortoli E."/>
            <person name="Trovato A."/>
            <person name="Cirillo D.M."/>
        </authorList>
    </citation>
    <scope>NUCLEOTIDE SEQUENCE [LARGE SCALE GENOMIC DNA]</scope>
    <source>
        <strain evidence="11 12">DSM 45130</strain>
    </source>
</reference>
<protein>
    <recommendedName>
        <fullName evidence="1">non-specific serine/threonine protein kinase</fullName>
        <ecNumber evidence="1">2.7.11.1</ecNumber>
    </recommendedName>
</protein>
<evidence type="ECO:0000256" key="3">
    <source>
        <dbReference type="ARBA" id="ARBA00022679"/>
    </source>
</evidence>
<evidence type="ECO:0000256" key="9">
    <source>
        <dbReference type="SAM" id="MobiDB-lite"/>
    </source>
</evidence>
<keyword evidence="6" id="KW-0067">ATP-binding</keyword>
<keyword evidence="10" id="KW-1133">Transmembrane helix</keyword>
<gene>
    <name evidence="11" type="ORF">BST26_03945</name>
</gene>
<dbReference type="RefSeq" id="WP_179961191.1">
    <property type="nucleotide sequence ID" value="NZ_AP022618.1"/>
</dbReference>
<dbReference type="SMART" id="SM00220">
    <property type="entry name" value="S_TKc"/>
    <property type="match status" value="1"/>
</dbReference>
<dbReference type="GO" id="GO:0005524">
    <property type="term" value="F:ATP binding"/>
    <property type="evidence" value="ECO:0007669"/>
    <property type="project" value="UniProtKB-KW"/>
</dbReference>
<evidence type="ECO:0000256" key="1">
    <source>
        <dbReference type="ARBA" id="ARBA00012513"/>
    </source>
</evidence>
<evidence type="ECO:0000256" key="10">
    <source>
        <dbReference type="SAM" id="Phobius"/>
    </source>
</evidence>
<evidence type="ECO:0000313" key="12">
    <source>
        <dbReference type="Proteomes" id="UP000192801"/>
    </source>
</evidence>
<dbReference type="PROSITE" id="PS00108">
    <property type="entry name" value="PROTEIN_KINASE_ST"/>
    <property type="match status" value="1"/>
</dbReference>
<evidence type="ECO:0000256" key="2">
    <source>
        <dbReference type="ARBA" id="ARBA00022527"/>
    </source>
</evidence>
<keyword evidence="10" id="KW-0812">Transmembrane</keyword>
<dbReference type="EC" id="2.7.11.1" evidence="1"/>
<proteinExistence type="predicted"/>
<dbReference type="Gene3D" id="1.10.510.10">
    <property type="entry name" value="Transferase(Phosphotransferase) domain 1"/>
    <property type="match status" value="1"/>
</dbReference>
<dbReference type="STRING" id="444597.BST26_03945"/>
<dbReference type="InterPro" id="IPR011009">
    <property type="entry name" value="Kinase-like_dom_sf"/>
</dbReference>
<sequence length="501" mass="53551">MHLGEGEEFAGFTVVRRLGGGGMGEVYLAQHPRLPRLDALKVLNPEISADDDYRVRFLREAEMAAGLGHPHIVSVHDRGETEDGTLWVSMEYVEGIDAGAYLARHYPDGMPLWMVTEITLAIGAALDYAHGQRLLHRDVKPANILLGDLGEGQYRVVLTDFGIARVEGEEHRLTEANMTVGTVNYTSPEQLTADHLDGRSDQYSLAATAYHLLTGKPLFADSNAAVVIGSHLSVEPPPVSEQRPELAELDEVVARGLAKDRDARYPNCTAFARALSGLPEQSGEFTVGRAVVTASGPIPRTTGTQGRHRADADEDDDGYWETAGSQPTMLAPAAQGTSNKRLLWAMLVGVPLIVIATVLLVLALLPEGLGTGRYRGEATSTAAPTEARTPVPSTAAQAPVPPAAPTTASGRHPWTGVVAVECGGTEPCELQQRNAPYTSAPRLHPEGLHNGTVVSLACHVVGDERSNPGDGSSRLWYRLSNGAYVNSVYLDNVIATGMQPC</sequence>
<dbReference type="SUPFAM" id="SSF56112">
    <property type="entry name" value="Protein kinase-like (PK-like)"/>
    <property type="match status" value="1"/>
</dbReference>
<keyword evidence="10" id="KW-0472">Membrane</keyword>
<evidence type="ECO:0000256" key="8">
    <source>
        <dbReference type="ARBA" id="ARBA00048679"/>
    </source>
</evidence>
<keyword evidence="2" id="KW-0723">Serine/threonine-protein kinase</keyword>
<dbReference type="PANTHER" id="PTHR43289:SF6">
    <property type="entry name" value="SERINE_THREONINE-PROTEIN KINASE NEKL-3"/>
    <property type="match status" value="1"/>
</dbReference>
<keyword evidence="4" id="KW-0547">Nucleotide-binding</keyword>
<dbReference type="InterPro" id="IPR008271">
    <property type="entry name" value="Ser/Thr_kinase_AS"/>
</dbReference>
<dbReference type="Proteomes" id="UP000192801">
    <property type="component" value="Unassembled WGS sequence"/>
</dbReference>
<evidence type="ECO:0000256" key="7">
    <source>
        <dbReference type="ARBA" id="ARBA00047899"/>
    </source>
</evidence>
<dbReference type="InterPro" id="IPR000719">
    <property type="entry name" value="Prot_kinase_dom"/>
</dbReference>
<accession>A0A1X0DK25</accession>
<evidence type="ECO:0000313" key="11">
    <source>
        <dbReference type="EMBL" id="ORA72766.1"/>
    </source>
</evidence>
<comment type="catalytic activity">
    <reaction evidence="8">
        <text>L-seryl-[protein] + ATP = O-phospho-L-seryl-[protein] + ADP + H(+)</text>
        <dbReference type="Rhea" id="RHEA:17989"/>
        <dbReference type="Rhea" id="RHEA-COMP:9863"/>
        <dbReference type="Rhea" id="RHEA-COMP:11604"/>
        <dbReference type="ChEBI" id="CHEBI:15378"/>
        <dbReference type="ChEBI" id="CHEBI:29999"/>
        <dbReference type="ChEBI" id="CHEBI:30616"/>
        <dbReference type="ChEBI" id="CHEBI:83421"/>
        <dbReference type="ChEBI" id="CHEBI:456216"/>
        <dbReference type="EC" id="2.7.11.1"/>
    </reaction>
</comment>
<dbReference type="PROSITE" id="PS50011">
    <property type="entry name" value="PROTEIN_KINASE_DOM"/>
    <property type="match status" value="1"/>
</dbReference>
<dbReference type="PANTHER" id="PTHR43289">
    <property type="entry name" value="MITOGEN-ACTIVATED PROTEIN KINASE KINASE KINASE 20-RELATED"/>
    <property type="match status" value="1"/>
</dbReference>
<evidence type="ECO:0000256" key="6">
    <source>
        <dbReference type="ARBA" id="ARBA00022840"/>
    </source>
</evidence>
<feature type="region of interest" description="Disordered" evidence="9">
    <location>
        <begin position="373"/>
        <end position="411"/>
    </location>
</feature>
<dbReference type="GO" id="GO:0004674">
    <property type="term" value="F:protein serine/threonine kinase activity"/>
    <property type="evidence" value="ECO:0007669"/>
    <property type="project" value="UniProtKB-KW"/>
</dbReference>
<dbReference type="CDD" id="cd14014">
    <property type="entry name" value="STKc_PknB_like"/>
    <property type="match status" value="1"/>
</dbReference>
<evidence type="ECO:0000256" key="4">
    <source>
        <dbReference type="ARBA" id="ARBA00022741"/>
    </source>
</evidence>
<keyword evidence="3" id="KW-0808">Transferase</keyword>
<comment type="catalytic activity">
    <reaction evidence="7">
        <text>L-threonyl-[protein] + ATP = O-phospho-L-threonyl-[protein] + ADP + H(+)</text>
        <dbReference type="Rhea" id="RHEA:46608"/>
        <dbReference type="Rhea" id="RHEA-COMP:11060"/>
        <dbReference type="Rhea" id="RHEA-COMP:11605"/>
        <dbReference type="ChEBI" id="CHEBI:15378"/>
        <dbReference type="ChEBI" id="CHEBI:30013"/>
        <dbReference type="ChEBI" id="CHEBI:30616"/>
        <dbReference type="ChEBI" id="CHEBI:61977"/>
        <dbReference type="ChEBI" id="CHEBI:456216"/>
        <dbReference type="EC" id="2.7.11.1"/>
    </reaction>
</comment>
<dbReference type="Pfam" id="PF00069">
    <property type="entry name" value="Pkinase"/>
    <property type="match status" value="1"/>
</dbReference>
<evidence type="ECO:0000256" key="5">
    <source>
        <dbReference type="ARBA" id="ARBA00022777"/>
    </source>
</evidence>
<comment type="caution">
    <text evidence="11">The sequence shown here is derived from an EMBL/GenBank/DDBJ whole genome shotgun (WGS) entry which is preliminary data.</text>
</comment>
<keyword evidence="12" id="KW-1185">Reference proteome</keyword>
<dbReference type="Gene3D" id="3.30.200.20">
    <property type="entry name" value="Phosphorylase Kinase, domain 1"/>
    <property type="match status" value="1"/>
</dbReference>
<name>A0A1X0DK25_9MYCO</name>
<feature type="compositionally biased region" description="Low complexity" evidence="9">
    <location>
        <begin position="389"/>
        <end position="398"/>
    </location>
</feature>
<dbReference type="GO" id="GO:0080090">
    <property type="term" value="P:regulation of primary metabolic process"/>
    <property type="evidence" value="ECO:0007669"/>
    <property type="project" value="UniProtKB-ARBA"/>
</dbReference>
<keyword evidence="5" id="KW-0418">Kinase</keyword>